<evidence type="ECO:0000313" key="2">
    <source>
        <dbReference type="EMBL" id="EXX67877.1"/>
    </source>
</evidence>
<evidence type="ECO:0000259" key="1">
    <source>
        <dbReference type="PROSITE" id="PS50011"/>
    </source>
</evidence>
<proteinExistence type="predicted"/>
<dbReference type="OrthoDB" id="10340324at2759"/>
<dbReference type="GO" id="GO:0004672">
    <property type="term" value="F:protein kinase activity"/>
    <property type="evidence" value="ECO:0007669"/>
    <property type="project" value="InterPro"/>
</dbReference>
<accession>A0A015JEH4</accession>
<dbReference type="EMBL" id="JEMT01017500">
    <property type="protein sequence ID" value="EXX67877.1"/>
    <property type="molecule type" value="Genomic_DNA"/>
</dbReference>
<name>A0A015JEH4_RHIIW</name>
<dbReference type="AlphaFoldDB" id="A0A015JEH4"/>
<gene>
    <name evidence="2" type="ORF">RirG_110270</name>
</gene>
<dbReference type="HOGENOM" id="CLU_000288_7_8_1"/>
<sequence>MQLKINNNKIFEWIPYNEFTIIKELENYITLAMWEKGPLYYNTDDKKLVRKSREKVYLKHLYNSQEITDEFLNEVESYLKNNVIFGISQNPDTEVYLLAFNDEYFDHYCKKCGNKYKDSHYKWCKQCEINHLKINFADWTSGNKKIDNFIQNMQLKINRYNDKIFEWIPYNKFIEIKEIGNDVFATAIRKDGPLYYSRIGRIYKRELNKKVILKYLYNSQNGSHLFLNEVIYSVEENYGITQNPNTKDNILVCKIGYHCENCGKKYNNQFEIDNKSCMSCQTNHENKKINDLIQEMRSNIGHNYRYFDMMFEWIPYDQFNDIKAIGKGGFSTVYSAIWKDGLLYYSYEGNDYRWERKSNTRVALKCLNNSQNFLDKFINEVKAYPHQNIDNILKIYGISQNPNTKSISWFLNMQKVEISIVI</sequence>
<keyword evidence="3" id="KW-1185">Reference proteome</keyword>
<organism evidence="2 3">
    <name type="scientific">Rhizophagus irregularis (strain DAOM 197198w)</name>
    <name type="common">Glomus intraradices</name>
    <dbReference type="NCBI Taxonomy" id="1432141"/>
    <lineage>
        <taxon>Eukaryota</taxon>
        <taxon>Fungi</taxon>
        <taxon>Fungi incertae sedis</taxon>
        <taxon>Mucoromycota</taxon>
        <taxon>Glomeromycotina</taxon>
        <taxon>Glomeromycetes</taxon>
        <taxon>Glomerales</taxon>
        <taxon>Glomeraceae</taxon>
        <taxon>Rhizophagus</taxon>
    </lineage>
</organism>
<evidence type="ECO:0000313" key="3">
    <source>
        <dbReference type="Proteomes" id="UP000022910"/>
    </source>
</evidence>
<dbReference type="InterPro" id="IPR011009">
    <property type="entry name" value="Kinase-like_dom_sf"/>
</dbReference>
<dbReference type="InterPro" id="IPR000719">
    <property type="entry name" value="Prot_kinase_dom"/>
</dbReference>
<comment type="caution">
    <text evidence="2">The sequence shown here is derived from an EMBL/GenBank/DDBJ whole genome shotgun (WGS) entry which is preliminary data.</text>
</comment>
<dbReference type="GO" id="GO:0005524">
    <property type="term" value="F:ATP binding"/>
    <property type="evidence" value="ECO:0007669"/>
    <property type="project" value="InterPro"/>
</dbReference>
<dbReference type="Gene3D" id="1.10.510.10">
    <property type="entry name" value="Transferase(Phosphotransferase) domain 1"/>
    <property type="match status" value="1"/>
</dbReference>
<reference evidence="2 3" key="1">
    <citation type="submission" date="2014-02" db="EMBL/GenBank/DDBJ databases">
        <title>Single nucleus genome sequencing reveals high similarity among nuclei of an endomycorrhizal fungus.</title>
        <authorList>
            <person name="Lin K."/>
            <person name="Geurts R."/>
            <person name="Zhang Z."/>
            <person name="Limpens E."/>
            <person name="Saunders D.G."/>
            <person name="Mu D."/>
            <person name="Pang E."/>
            <person name="Cao H."/>
            <person name="Cha H."/>
            <person name="Lin T."/>
            <person name="Zhou Q."/>
            <person name="Shang Y."/>
            <person name="Li Y."/>
            <person name="Ivanov S."/>
            <person name="Sharma T."/>
            <person name="Velzen R.V."/>
            <person name="Ruijter N.D."/>
            <person name="Aanen D.K."/>
            <person name="Win J."/>
            <person name="Kamoun S."/>
            <person name="Bisseling T."/>
            <person name="Huang S."/>
        </authorList>
    </citation>
    <scope>NUCLEOTIDE SEQUENCE [LARGE SCALE GENOMIC DNA]</scope>
    <source>
        <strain evidence="3">DAOM197198w</strain>
    </source>
</reference>
<dbReference type="Proteomes" id="UP000022910">
    <property type="component" value="Unassembled WGS sequence"/>
</dbReference>
<protein>
    <recommendedName>
        <fullName evidence="1">Protein kinase domain-containing protein</fullName>
    </recommendedName>
</protein>
<feature type="domain" description="Protein kinase" evidence="1">
    <location>
        <begin position="319"/>
        <end position="422"/>
    </location>
</feature>
<dbReference type="SUPFAM" id="SSF56112">
    <property type="entry name" value="Protein kinase-like (PK-like)"/>
    <property type="match status" value="1"/>
</dbReference>
<dbReference type="PROSITE" id="PS50011">
    <property type="entry name" value="PROTEIN_KINASE_DOM"/>
    <property type="match status" value="1"/>
</dbReference>